<evidence type="ECO:0000313" key="1">
    <source>
        <dbReference type="EMBL" id="KIK27257.1"/>
    </source>
</evidence>
<evidence type="ECO:0000313" key="2">
    <source>
        <dbReference type="Proteomes" id="UP000054018"/>
    </source>
</evidence>
<dbReference type="EMBL" id="KN833697">
    <property type="protein sequence ID" value="KIK27257.1"/>
    <property type="molecule type" value="Genomic_DNA"/>
</dbReference>
<sequence length="69" mass="7697">MVDLRFYHPINAPDSDTRASFLEETHQIRRGSSWLPPGQIFIEAVVSGEVGVWYHTPADSRSAPSPTQS</sequence>
<keyword evidence="2" id="KW-1185">Reference proteome</keyword>
<dbReference type="AlphaFoldDB" id="A0A0C9ZYF3"/>
<organism evidence="1 2">
    <name type="scientific">Pisolithus microcarpus 441</name>
    <dbReference type="NCBI Taxonomy" id="765257"/>
    <lineage>
        <taxon>Eukaryota</taxon>
        <taxon>Fungi</taxon>
        <taxon>Dikarya</taxon>
        <taxon>Basidiomycota</taxon>
        <taxon>Agaricomycotina</taxon>
        <taxon>Agaricomycetes</taxon>
        <taxon>Agaricomycetidae</taxon>
        <taxon>Boletales</taxon>
        <taxon>Sclerodermatineae</taxon>
        <taxon>Pisolithaceae</taxon>
        <taxon>Pisolithus</taxon>
    </lineage>
</organism>
<accession>A0A0C9ZYF3</accession>
<reference evidence="1 2" key="1">
    <citation type="submission" date="2014-04" db="EMBL/GenBank/DDBJ databases">
        <authorList>
            <consortium name="DOE Joint Genome Institute"/>
            <person name="Kuo A."/>
            <person name="Kohler A."/>
            <person name="Costa M.D."/>
            <person name="Nagy L.G."/>
            <person name="Floudas D."/>
            <person name="Copeland A."/>
            <person name="Barry K.W."/>
            <person name="Cichocki N."/>
            <person name="Veneault-Fourrey C."/>
            <person name="LaButti K."/>
            <person name="Lindquist E.A."/>
            <person name="Lipzen A."/>
            <person name="Lundell T."/>
            <person name="Morin E."/>
            <person name="Murat C."/>
            <person name="Sun H."/>
            <person name="Tunlid A."/>
            <person name="Henrissat B."/>
            <person name="Grigoriev I.V."/>
            <person name="Hibbett D.S."/>
            <person name="Martin F."/>
            <person name="Nordberg H.P."/>
            <person name="Cantor M.N."/>
            <person name="Hua S.X."/>
        </authorList>
    </citation>
    <scope>NUCLEOTIDE SEQUENCE [LARGE SCALE GENOMIC DNA]</scope>
    <source>
        <strain evidence="1 2">441</strain>
    </source>
</reference>
<protein>
    <submittedName>
        <fullName evidence="1">Uncharacterized protein</fullName>
    </submittedName>
</protein>
<gene>
    <name evidence="1" type="ORF">PISMIDRAFT_203810</name>
</gene>
<dbReference type="Proteomes" id="UP000054018">
    <property type="component" value="Unassembled WGS sequence"/>
</dbReference>
<name>A0A0C9ZYF3_9AGAM</name>
<reference evidence="2" key="2">
    <citation type="submission" date="2015-01" db="EMBL/GenBank/DDBJ databases">
        <title>Evolutionary Origins and Diversification of the Mycorrhizal Mutualists.</title>
        <authorList>
            <consortium name="DOE Joint Genome Institute"/>
            <consortium name="Mycorrhizal Genomics Consortium"/>
            <person name="Kohler A."/>
            <person name="Kuo A."/>
            <person name="Nagy L.G."/>
            <person name="Floudas D."/>
            <person name="Copeland A."/>
            <person name="Barry K.W."/>
            <person name="Cichocki N."/>
            <person name="Veneault-Fourrey C."/>
            <person name="LaButti K."/>
            <person name="Lindquist E.A."/>
            <person name="Lipzen A."/>
            <person name="Lundell T."/>
            <person name="Morin E."/>
            <person name="Murat C."/>
            <person name="Riley R."/>
            <person name="Ohm R."/>
            <person name="Sun H."/>
            <person name="Tunlid A."/>
            <person name="Henrissat B."/>
            <person name="Grigoriev I.V."/>
            <person name="Hibbett D.S."/>
            <person name="Martin F."/>
        </authorList>
    </citation>
    <scope>NUCLEOTIDE SEQUENCE [LARGE SCALE GENOMIC DNA]</scope>
    <source>
        <strain evidence="2">441</strain>
    </source>
</reference>
<proteinExistence type="predicted"/>
<dbReference type="HOGENOM" id="CLU_2776873_0_0_1"/>